<reference evidence="13 14" key="1">
    <citation type="submission" date="2015-11" db="EMBL/GenBank/DDBJ databases">
        <title>Genome sequences of Lysobacter enzymogenes strain C3 and Lysobacter antibioticus ATCC 29479.</title>
        <authorList>
            <person name="Kobayashi D.Y."/>
        </authorList>
    </citation>
    <scope>NUCLEOTIDE SEQUENCE [LARGE SCALE GENOMIC DNA]</scope>
    <source>
        <strain evidence="13 14">C3</strain>
    </source>
</reference>
<evidence type="ECO:0000256" key="3">
    <source>
        <dbReference type="ARBA" id="ARBA00007970"/>
    </source>
</evidence>
<keyword evidence="5 11" id="KW-0032">Aminotransferase</keyword>
<evidence type="ECO:0000256" key="5">
    <source>
        <dbReference type="ARBA" id="ARBA00022576"/>
    </source>
</evidence>
<comment type="subunit">
    <text evidence="4 11">Homodimer.</text>
</comment>
<evidence type="ECO:0000256" key="10">
    <source>
        <dbReference type="ARBA" id="ARBA00047481"/>
    </source>
</evidence>
<dbReference type="NCBIfam" id="TIGR01141">
    <property type="entry name" value="hisC"/>
    <property type="match status" value="1"/>
</dbReference>
<evidence type="ECO:0000256" key="6">
    <source>
        <dbReference type="ARBA" id="ARBA00022605"/>
    </source>
</evidence>
<dbReference type="PANTHER" id="PTHR42885">
    <property type="entry name" value="HISTIDINOL-PHOSPHATE AMINOTRANSFERASE-RELATED"/>
    <property type="match status" value="1"/>
</dbReference>
<comment type="similarity">
    <text evidence="3 11">Belongs to the class-II pyridoxal-phosphate-dependent aminotransferase family. Histidinol-phosphate aminotransferase subfamily.</text>
</comment>
<dbReference type="GO" id="GO:0000105">
    <property type="term" value="P:L-histidine biosynthetic process"/>
    <property type="evidence" value="ECO:0007669"/>
    <property type="project" value="UniProtKB-UniRule"/>
</dbReference>
<dbReference type="Proteomes" id="UP000061569">
    <property type="component" value="Chromosome"/>
</dbReference>
<evidence type="ECO:0000256" key="1">
    <source>
        <dbReference type="ARBA" id="ARBA00001933"/>
    </source>
</evidence>
<evidence type="ECO:0000256" key="11">
    <source>
        <dbReference type="HAMAP-Rule" id="MF_01023"/>
    </source>
</evidence>
<comment type="catalytic activity">
    <reaction evidence="10 11">
        <text>L-histidinol phosphate + 2-oxoglutarate = 3-(imidazol-4-yl)-2-oxopropyl phosphate + L-glutamate</text>
        <dbReference type="Rhea" id="RHEA:23744"/>
        <dbReference type="ChEBI" id="CHEBI:16810"/>
        <dbReference type="ChEBI" id="CHEBI:29985"/>
        <dbReference type="ChEBI" id="CHEBI:57766"/>
        <dbReference type="ChEBI" id="CHEBI:57980"/>
        <dbReference type="EC" id="2.6.1.9"/>
    </reaction>
</comment>
<dbReference type="EC" id="2.6.1.9" evidence="11"/>
<dbReference type="PANTHER" id="PTHR42885:SF2">
    <property type="entry name" value="HISTIDINOL-PHOSPHATE AMINOTRANSFERASE"/>
    <property type="match status" value="1"/>
</dbReference>
<dbReference type="InterPro" id="IPR004839">
    <property type="entry name" value="Aminotransferase_I/II_large"/>
</dbReference>
<dbReference type="AlphaFoldDB" id="A0A0S2DFI5"/>
<dbReference type="EMBL" id="CP013140">
    <property type="protein sequence ID" value="ALN57250.1"/>
    <property type="molecule type" value="Genomic_DNA"/>
</dbReference>
<dbReference type="OrthoDB" id="9813612at2"/>
<dbReference type="GO" id="GO:0004400">
    <property type="term" value="F:histidinol-phosphate transaminase activity"/>
    <property type="evidence" value="ECO:0007669"/>
    <property type="project" value="UniProtKB-UniRule"/>
</dbReference>
<evidence type="ECO:0000256" key="8">
    <source>
        <dbReference type="ARBA" id="ARBA00022898"/>
    </source>
</evidence>
<dbReference type="Gene3D" id="3.40.640.10">
    <property type="entry name" value="Type I PLP-dependent aspartate aminotransferase-like (Major domain)"/>
    <property type="match status" value="1"/>
</dbReference>
<feature type="modified residue" description="N6-(pyridoxal phosphate)lysine" evidence="11">
    <location>
        <position position="221"/>
    </location>
</feature>
<dbReference type="STRING" id="69.GLE_1899"/>
<evidence type="ECO:0000256" key="2">
    <source>
        <dbReference type="ARBA" id="ARBA00005011"/>
    </source>
</evidence>
<dbReference type="InterPro" id="IPR015421">
    <property type="entry name" value="PyrdxlP-dep_Trfase_major"/>
</dbReference>
<comment type="pathway">
    <text evidence="2 11">Amino-acid biosynthesis; L-histidine biosynthesis; L-histidine from 5-phospho-alpha-D-ribose 1-diphosphate: step 7/9.</text>
</comment>
<dbReference type="InterPro" id="IPR015424">
    <property type="entry name" value="PyrdxlP-dep_Trfase"/>
</dbReference>
<dbReference type="CDD" id="cd00609">
    <property type="entry name" value="AAT_like"/>
    <property type="match status" value="1"/>
</dbReference>
<keyword evidence="7 11" id="KW-0808">Transferase</keyword>
<evidence type="ECO:0000313" key="14">
    <source>
        <dbReference type="Proteomes" id="UP000061569"/>
    </source>
</evidence>
<evidence type="ECO:0000313" key="13">
    <source>
        <dbReference type="EMBL" id="ALN57250.1"/>
    </source>
</evidence>
<evidence type="ECO:0000256" key="9">
    <source>
        <dbReference type="ARBA" id="ARBA00023102"/>
    </source>
</evidence>
<comment type="cofactor">
    <cofactor evidence="1 11">
        <name>pyridoxal 5'-phosphate</name>
        <dbReference type="ChEBI" id="CHEBI:597326"/>
    </cofactor>
</comment>
<proteinExistence type="inferred from homology"/>
<dbReference type="InterPro" id="IPR005861">
    <property type="entry name" value="HisP_aminotrans"/>
</dbReference>
<dbReference type="Gene3D" id="3.90.1150.10">
    <property type="entry name" value="Aspartate Aminotransferase, domain 1"/>
    <property type="match status" value="1"/>
</dbReference>
<gene>
    <name evidence="11" type="primary">hisC</name>
    <name evidence="13" type="ORF">GLE_1899</name>
</gene>
<dbReference type="SUPFAM" id="SSF53383">
    <property type="entry name" value="PLP-dependent transferases"/>
    <property type="match status" value="1"/>
</dbReference>
<dbReference type="GO" id="GO:0030170">
    <property type="term" value="F:pyridoxal phosphate binding"/>
    <property type="evidence" value="ECO:0007669"/>
    <property type="project" value="InterPro"/>
</dbReference>
<evidence type="ECO:0000256" key="4">
    <source>
        <dbReference type="ARBA" id="ARBA00011738"/>
    </source>
</evidence>
<feature type="domain" description="Aminotransferase class I/classII large" evidence="12">
    <location>
        <begin position="48"/>
        <end position="358"/>
    </location>
</feature>
<dbReference type="KEGG" id="lez:GLE_1899"/>
<keyword evidence="6 11" id="KW-0028">Amino-acid biosynthesis</keyword>
<dbReference type="Pfam" id="PF00155">
    <property type="entry name" value="Aminotran_1_2"/>
    <property type="match status" value="1"/>
</dbReference>
<protein>
    <recommendedName>
        <fullName evidence="11">Histidinol-phosphate aminotransferase</fullName>
        <ecNumber evidence="11">2.6.1.9</ecNumber>
    </recommendedName>
    <alternativeName>
        <fullName evidence="11">Imidazole acetol-phosphate transaminase</fullName>
    </alternativeName>
</protein>
<name>A0A0S2DFI5_LYSEN</name>
<dbReference type="HAMAP" id="MF_01023">
    <property type="entry name" value="HisC_aminotrans_2"/>
    <property type="match status" value="1"/>
</dbReference>
<organism evidence="13 14">
    <name type="scientific">Lysobacter enzymogenes</name>
    <dbReference type="NCBI Taxonomy" id="69"/>
    <lineage>
        <taxon>Bacteria</taxon>
        <taxon>Pseudomonadati</taxon>
        <taxon>Pseudomonadota</taxon>
        <taxon>Gammaproteobacteria</taxon>
        <taxon>Lysobacterales</taxon>
        <taxon>Lysobacteraceae</taxon>
        <taxon>Lysobacter</taxon>
    </lineage>
</organism>
<dbReference type="UniPathway" id="UPA00031">
    <property type="reaction ID" value="UER00012"/>
</dbReference>
<sequence>MSQTRDDNPLDLLREDLRDFAGYKSARSDKRSGRVWLNANEAAWPSVADCDGAVRRYPDPQPPALRDALARLYGCAPEQLLAGRGSDEGIDLLVRAFCRPGGDAIVIAPPTFGMYAVSARLHGARVVEVPLRDCAEGFVCDFDALAEAAEREAAKLVFVCSPGNPSGTLLPLASIDALAQRLSGRAIVVVDEAYIEFADGESAVSLLRRRRNVAVLRTLSKAHALAAARIGSTIADAGVVAALQRCQAPYPLPTPCVNLTLRALGEVPGNTTKARVATAMCERDTLFQALQGLPGVRRVYPSQANFLLLRFDDAQAALDALLDAGVVVRDFRHAPGLDDALRISLGTPEQNAAVIEVLGRALRASAAVATGAAA</sequence>
<accession>A0A0S2DFI5</accession>
<keyword evidence="9 11" id="KW-0368">Histidine biosynthesis</keyword>
<dbReference type="PATRIC" id="fig|69.6.peg.1867"/>
<evidence type="ECO:0000256" key="7">
    <source>
        <dbReference type="ARBA" id="ARBA00022679"/>
    </source>
</evidence>
<keyword evidence="8 11" id="KW-0663">Pyridoxal phosphate</keyword>
<evidence type="ECO:0000259" key="12">
    <source>
        <dbReference type="Pfam" id="PF00155"/>
    </source>
</evidence>
<dbReference type="InterPro" id="IPR015422">
    <property type="entry name" value="PyrdxlP-dep_Trfase_small"/>
</dbReference>